<proteinExistence type="predicted"/>
<dbReference type="EMBL" id="JAGPXF010000007">
    <property type="protein sequence ID" value="KAH7236592.1"/>
    <property type="molecule type" value="Genomic_DNA"/>
</dbReference>
<accession>A0A8K0W8X2</accession>
<evidence type="ECO:0000256" key="1">
    <source>
        <dbReference type="SAM" id="MobiDB-lite"/>
    </source>
</evidence>
<feature type="compositionally biased region" description="Polar residues" evidence="1">
    <location>
        <begin position="66"/>
        <end position="86"/>
    </location>
</feature>
<gene>
    <name evidence="2" type="ORF">BKA59DRAFT_460122</name>
</gene>
<reference evidence="2" key="1">
    <citation type="journal article" date="2021" name="Nat. Commun.">
        <title>Genetic determinants of endophytism in the Arabidopsis root mycobiome.</title>
        <authorList>
            <person name="Mesny F."/>
            <person name="Miyauchi S."/>
            <person name="Thiergart T."/>
            <person name="Pickel B."/>
            <person name="Atanasova L."/>
            <person name="Karlsson M."/>
            <person name="Huettel B."/>
            <person name="Barry K.W."/>
            <person name="Haridas S."/>
            <person name="Chen C."/>
            <person name="Bauer D."/>
            <person name="Andreopoulos W."/>
            <person name="Pangilinan J."/>
            <person name="LaButti K."/>
            <person name="Riley R."/>
            <person name="Lipzen A."/>
            <person name="Clum A."/>
            <person name="Drula E."/>
            <person name="Henrissat B."/>
            <person name="Kohler A."/>
            <person name="Grigoriev I.V."/>
            <person name="Martin F.M."/>
            <person name="Hacquard S."/>
        </authorList>
    </citation>
    <scope>NUCLEOTIDE SEQUENCE</scope>
    <source>
        <strain evidence="2">MPI-SDFR-AT-0068</strain>
    </source>
</reference>
<evidence type="ECO:0000313" key="3">
    <source>
        <dbReference type="Proteomes" id="UP000813427"/>
    </source>
</evidence>
<keyword evidence="3" id="KW-1185">Reference proteome</keyword>
<name>A0A8K0W8X2_9HYPO</name>
<dbReference type="AlphaFoldDB" id="A0A8K0W8X2"/>
<dbReference type="Proteomes" id="UP000813427">
    <property type="component" value="Unassembled WGS sequence"/>
</dbReference>
<dbReference type="OrthoDB" id="265761at2759"/>
<feature type="region of interest" description="Disordered" evidence="1">
    <location>
        <begin position="119"/>
        <end position="166"/>
    </location>
</feature>
<comment type="caution">
    <text evidence="2">The sequence shown here is derived from an EMBL/GenBank/DDBJ whole genome shotgun (WGS) entry which is preliminary data.</text>
</comment>
<sequence length="210" mass="23062">MGWNQLAIAALGIVAKSLPFAWHVSIAEKPSFTSFTRQSKPATFLLGFAQMELILLLEGFASAHQPTPVSQRTARPQGYMSESFQRAVSPPSPSLTPEAESKNEVLAYAITRIVLEKRPYHRPTSRRTQSLCQEPDTPVPSESAPSNHLSPCALSGTGGQLPGLSAEDTDLTYDDMEAALPIVQLRHGWDAVYSLIQTKPYVLLMHEDFL</sequence>
<protein>
    <submittedName>
        <fullName evidence="2">Uncharacterized protein</fullName>
    </submittedName>
</protein>
<feature type="region of interest" description="Disordered" evidence="1">
    <location>
        <begin position="66"/>
        <end position="100"/>
    </location>
</feature>
<evidence type="ECO:0000313" key="2">
    <source>
        <dbReference type="EMBL" id="KAH7236592.1"/>
    </source>
</evidence>
<organism evidence="2 3">
    <name type="scientific">Fusarium tricinctum</name>
    <dbReference type="NCBI Taxonomy" id="61284"/>
    <lineage>
        <taxon>Eukaryota</taxon>
        <taxon>Fungi</taxon>
        <taxon>Dikarya</taxon>
        <taxon>Ascomycota</taxon>
        <taxon>Pezizomycotina</taxon>
        <taxon>Sordariomycetes</taxon>
        <taxon>Hypocreomycetidae</taxon>
        <taxon>Hypocreales</taxon>
        <taxon>Nectriaceae</taxon>
        <taxon>Fusarium</taxon>
        <taxon>Fusarium tricinctum species complex</taxon>
    </lineage>
</organism>